<protein>
    <submittedName>
        <fullName evidence="1">Uncharacterized protein</fullName>
    </submittedName>
</protein>
<sequence>MILGWKLVQLVTVDGDYLQHWRTLSVPPIFSIVFTPRGFPEGKDVRHAPGTAYKYPLLMVGYTAKSFGCRTAGLAQAAVTSHHICI</sequence>
<reference evidence="2" key="2">
    <citation type="submission" date="2015-01" db="EMBL/GenBank/DDBJ databases">
        <title>Evolutionary Origins and Diversification of the Mycorrhizal Mutualists.</title>
        <authorList>
            <consortium name="DOE Joint Genome Institute"/>
            <consortium name="Mycorrhizal Genomics Consortium"/>
            <person name="Kohler A."/>
            <person name="Kuo A."/>
            <person name="Nagy L.G."/>
            <person name="Floudas D."/>
            <person name="Copeland A."/>
            <person name="Barry K.W."/>
            <person name="Cichocki N."/>
            <person name="Veneault-Fourrey C."/>
            <person name="LaButti K."/>
            <person name="Lindquist E.A."/>
            <person name="Lipzen A."/>
            <person name="Lundell T."/>
            <person name="Morin E."/>
            <person name="Murat C."/>
            <person name="Riley R."/>
            <person name="Ohm R."/>
            <person name="Sun H."/>
            <person name="Tunlid A."/>
            <person name="Henrissat B."/>
            <person name="Grigoriev I.V."/>
            <person name="Hibbett D.S."/>
            <person name="Martin F."/>
        </authorList>
    </citation>
    <scope>NUCLEOTIDE SEQUENCE [LARGE SCALE GENOMIC DNA]</scope>
    <source>
        <strain evidence="2">Marx 270</strain>
    </source>
</reference>
<proteinExistence type="predicted"/>
<reference evidence="1 2" key="1">
    <citation type="submission" date="2014-04" db="EMBL/GenBank/DDBJ databases">
        <authorList>
            <consortium name="DOE Joint Genome Institute"/>
            <person name="Kuo A."/>
            <person name="Kohler A."/>
            <person name="Costa M.D."/>
            <person name="Nagy L.G."/>
            <person name="Floudas D."/>
            <person name="Copeland A."/>
            <person name="Barry K.W."/>
            <person name="Cichocki N."/>
            <person name="Veneault-Fourrey C."/>
            <person name="LaButti K."/>
            <person name="Lindquist E.A."/>
            <person name="Lipzen A."/>
            <person name="Lundell T."/>
            <person name="Morin E."/>
            <person name="Murat C."/>
            <person name="Sun H."/>
            <person name="Tunlid A."/>
            <person name="Henrissat B."/>
            <person name="Grigoriev I.V."/>
            <person name="Hibbett D.S."/>
            <person name="Martin F."/>
            <person name="Nordberg H.P."/>
            <person name="Cantor M.N."/>
            <person name="Hua S.X."/>
        </authorList>
    </citation>
    <scope>NUCLEOTIDE SEQUENCE [LARGE SCALE GENOMIC DNA]</scope>
    <source>
        <strain evidence="1 2">Marx 270</strain>
    </source>
</reference>
<gene>
    <name evidence="1" type="ORF">M404DRAFT_1001340</name>
</gene>
<dbReference type="InParanoid" id="A0A0C3K1L2"/>
<evidence type="ECO:0000313" key="2">
    <source>
        <dbReference type="Proteomes" id="UP000054217"/>
    </source>
</evidence>
<keyword evidence="2" id="KW-1185">Reference proteome</keyword>
<evidence type="ECO:0000313" key="1">
    <source>
        <dbReference type="EMBL" id="KIO03422.1"/>
    </source>
</evidence>
<organism evidence="1 2">
    <name type="scientific">Pisolithus tinctorius Marx 270</name>
    <dbReference type="NCBI Taxonomy" id="870435"/>
    <lineage>
        <taxon>Eukaryota</taxon>
        <taxon>Fungi</taxon>
        <taxon>Dikarya</taxon>
        <taxon>Basidiomycota</taxon>
        <taxon>Agaricomycotina</taxon>
        <taxon>Agaricomycetes</taxon>
        <taxon>Agaricomycetidae</taxon>
        <taxon>Boletales</taxon>
        <taxon>Sclerodermatineae</taxon>
        <taxon>Pisolithaceae</taxon>
        <taxon>Pisolithus</taxon>
    </lineage>
</organism>
<dbReference type="HOGENOM" id="CLU_2498760_0_0_1"/>
<dbReference type="Proteomes" id="UP000054217">
    <property type="component" value="Unassembled WGS sequence"/>
</dbReference>
<dbReference type="EMBL" id="KN831976">
    <property type="protein sequence ID" value="KIO03422.1"/>
    <property type="molecule type" value="Genomic_DNA"/>
</dbReference>
<dbReference type="AlphaFoldDB" id="A0A0C3K1L2"/>
<name>A0A0C3K1L2_PISTI</name>
<accession>A0A0C3K1L2</accession>